<feature type="domain" description="Reverse transcriptase/retrotransposon-derived protein RNase H-like" evidence="5">
    <location>
        <begin position="349"/>
        <end position="448"/>
    </location>
</feature>
<proteinExistence type="inferred from homology"/>
<keyword evidence="3" id="KW-0511">Multifunctional enzyme</keyword>
<comment type="similarity">
    <text evidence="1">Belongs to the beta type-B retroviral polymerase family. HERV class-II K(HML-2) pol subfamily.</text>
</comment>
<dbReference type="Pfam" id="PF17919">
    <property type="entry name" value="RT_RNaseH_2"/>
    <property type="match status" value="1"/>
</dbReference>
<evidence type="ECO:0000259" key="4">
    <source>
        <dbReference type="Pfam" id="PF00078"/>
    </source>
</evidence>
<dbReference type="InterPro" id="IPR000477">
    <property type="entry name" value="RT_dom"/>
</dbReference>
<accession>A0ABR3LT66</accession>
<keyword evidence="7" id="KW-1185">Reference proteome</keyword>
<sequence length="658" mass="75104">MSSVPSSQCSSKSVITFDFADSPLSQEWKDRVSKKLNDMSDVFAQHNLDFGRTSKVKHRIKLYDETLFKQRARPIHPHDLAAVRQHLQELKQSGVIRESESPSSSPIVIVRKKNGDVRLCVDYRKLNSQTVKDSYALPNLEESVSALAGSQWFSVLDLESGYYQMEESDKHKTAFSCPLGFWKFNRMPQGTNAPSTFQRLMEKCMEDLHLTEVLVFLDDLIVFSRTPEERLLKVLTRLREYGLKLSPEKCKFFQTSIRYLGHIISETGVQTDPEKMSALKTWPKPKNLRKLRSFLGFEGYYRRFIQNYSKIVKPLNDLTAGYAPLNLKSMNGEVKGKYFNPKESFGSRWTVECDEAFNAIISKLTCTPVLGFANPTLPYTLHTNASTTGLGTVLYQEQDGESRVIAFTSRGLSRSESRYPAHKLEFLALKWAVTEKFSDYLYGNHFTVITDSNPLTYILSSAKLDAISYRWLSALATFFFSLIYRSGKQNQDADGLSRRPHGELVNDMVSQKEQERIQKFASKHLGEGKGVKIDCAVVQAVCDKHLVQQEDGSPVALLESLTIEQEAIPGCFAQEDLSTVPDLTGINLQQEQSEDVTLNQVISHIEQGQLLCRAVRYECPDIPLLLREWNRLELKEGFLYRRRQWNDQTNYQLVLPVK</sequence>
<dbReference type="CDD" id="cd01647">
    <property type="entry name" value="RT_LTR"/>
    <property type="match status" value="1"/>
</dbReference>
<feature type="domain" description="Reverse transcriptase" evidence="4">
    <location>
        <begin position="110"/>
        <end position="264"/>
    </location>
</feature>
<evidence type="ECO:0000259" key="5">
    <source>
        <dbReference type="Pfam" id="PF17919"/>
    </source>
</evidence>
<dbReference type="InterPro" id="IPR043502">
    <property type="entry name" value="DNA/RNA_pol_sf"/>
</dbReference>
<evidence type="ECO:0000256" key="3">
    <source>
        <dbReference type="ARBA" id="ARBA00023268"/>
    </source>
</evidence>
<comment type="caution">
    <text evidence="6">The sequence shown here is derived from an EMBL/GenBank/DDBJ whole genome shotgun (WGS) entry which is preliminary data.</text>
</comment>
<protein>
    <recommendedName>
        <fullName evidence="2">ribonuclease H</fullName>
        <ecNumber evidence="2">3.1.26.4</ecNumber>
    </recommendedName>
</protein>
<dbReference type="Proteomes" id="UP001558613">
    <property type="component" value="Unassembled WGS sequence"/>
</dbReference>
<dbReference type="InterPro" id="IPR043128">
    <property type="entry name" value="Rev_trsase/Diguanyl_cyclase"/>
</dbReference>
<dbReference type="PANTHER" id="PTHR37984">
    <property type="entry name" value="PROTEIN CBG26694"/>
    <property type="match status" value="1"/>
</dbReference>
<dbReference type="SUPFAM" id="SSF56672">
    <property type="entry name" value="DNA/RNA polymerases"/>
    <property type="match status" value="1"/>
</dbReference>
<dbReference type="Pfam" id="PF00078">
    <property type="entry name" value="RVT_1"/>
    <property type="match status" value="1"/>
</dbReference>
<evidence type="ECO:0000256" key="1">
    <source>
        <dbReference type="ARBA" id="ARBA00010879"/>
    </source>
</evidence>
<dbReference type="EC" id="3.1.26.4" evidence="2"/>
<dbReference type="Gene3D" id="3.30.70.270">
    <property type="match status" value="2"/>
</dbReference>
<dbReference type="Gene3D" id="3.10.10.10">
    <property type="entry name" value="HIV Type 1 Reverse Transcriptase, subunit A, domain 1"/>
    <property type="match status" value="1"/>
</dbReference>
<dbReference type="PANTHER" id="PTHR37984:SF5">
    <property type="entry name" value="PROTEIN NYNRIN-LIKE"/>
    <property type="match status" value="1"/>
</dbReference>
<dbReference type="CDD" id="cd09274">
    <property type="entry name" value="RNase_HI_RT_Ty3"/>
    <property type="match status" value="1"/>
</dbReference>
<dbReference type="InterPro" id="IPR050951">
    <property type="entry name" value="Retrovirus_Pol_polyprotein"/>
</dbReference>
<evidence type="ECO:0000313" key="7">
    <source>
        <dbReference type="Proteomes" id="UP001558613"/>
    </source>
</evidence>
<organism evidence="6 7">
    <name type="scientific">Cirrhinus molitorella</name>
    <name type="common">mud carp</name>
    <dbReference type="NCBI Taxonomy" id="172907"/>
    <lineage>
        <taxon>Eukaryota</taxon>
        <taxon>Metazoa</taxon>
        <taxon>Chordata</taxon>
        <taxon>Craniata</taxon>
        <taxon>Vertebrata</taxon>
        <taxon>Euteleostomi</taxon>
        <taxon>Actinopterygii</taxon>
        <taxon>Neopterygii</taxon>
        <taxon>Teleostei</taxon>
        <taxon>Ostariophysi</taxon>
        <taxon>Cypriniformes</taxon>
        <taxon>Cyprinidae</taxon>
        <taxon>Labeoninae</taxon>
        <taxon>Labeonini</taxon>
        <taxon>Cirrhinus</taxon>
    </lineage>
</organism>
<name>A0ABR3LT66_9TELE</name>
<dbReference type="EMBL" id="JAYMGO010000019">
    <property type="protein sequence ID" value="KAL1255505.1"/>
    <property type="molecule type" value="Genomic_DNA"/>
</dbReference>
<dbReference type="Gene3D" id="3.10.20.370">
    <property type="match status" value="1"/>
</dbReference>
<gene>
    <name evidence="6" type="ORF">QQF64_013566</name>
</gene>
<dbReference type="InterPro" id="IPR041577">
    <property type="entry name" value="RT_RNaseH_2"/>
</dbReference>
<reference evidence="6 7" key="1">
    <citation type="submission" date="2023-09" db="EMBL/GenBank/DDBJ databases">
        <authorList>
            <person name="Wang M."/>
        </authorList>
    </citation>
    <scope>NUCLEOTIDE SEQUENCE [LARGE SCALE GENOMIC DNA]</scope>
    <source>
        <strain evidence="6">GT-2023</strain>
        <tissue evidence="6">Liver</tissue>
    </source>
</reference>
<evidence type="ECO:0000313" key="6">
    <source>
        <dbReference type="EMBL" id="KAL1255505.1"/>
    </source>
</evidence>
<evidence type="ECO:0000256" key="2">
    <source>
        <dbReference type="ARBA" id="ARBA00012180"/>
    </source>
</evidence>